<organism evidence="2 3">
    <name type="scientific">Zizania palustris</name>
    <name type="common">Northern wild rice</name>
    <dbReference type="NCBI Taxonomy" id="103762"/>
    <lineage>
        <taxon>Eukaryota</taxon>
        <taxon>Viridiplantae</taxon>
        <taxon>Streptophyta</taxon>
        <taxon>Embryophyta</taxon>
        <taxon>Tracheophyta</taxon>
        <taxon>Spermatophyta</taxon>
        <taxon>Magnoliopsida</taxon>
        <taxon>Liliopsida</taxon>
        <taxon>Poales</taxon>
        <taxon>Poaceae</taxon>
        <taxon>BOP clade</taxon>
        <taxon>Oryzoideae</taxon>
        <taxon>Oryzeae</taxon>
        <taxon>Zizaniinae</taxon>
        <taxon>Zizania</taxon>
    </lineage>
</organism>
<accession>A0A8J5WKF1</accession>
<comment type="caution">
    <text evidence="2">The sequence shown here is derived from an EMBL/GenBank/DDBJ whole genome shotgun (WGS) entry which is preliminary data.</text>
</comment>
<dbReference type="PANTHER" id="PTHR32472:SF18">
    <property type="entry name" value="OS11G0576100 PROTEIN"/>
    <property type="match status" value="1"/>
</dbReference>
<name>A0A8J5WKF1_ZIZPA</name>
<dbReference type="OrthoDB" id="6161812at2759"/>
<dbReference type="InterPro" id="IPR003593">
    <property type="entry name" value="AAA+_ATPase"/>
</dbReference>
<dbReference type="GO" id="GO:0043531">
    <property type="term" value="F:ADP binding"/>
    <property type="evidence" value="ECO:0007669"/>
    <property type="project" value="InterPro"/>
</dbReference>
<evidence type="ECO:0000259" key="1">
    <source>
        <dbReference type="SMART" id="SM00382"/>
    </source>
</evidence>
<dbReference type="Proteomes" id="UP000729402">
    <property type="component" value="Unassembled WGS sequence"/>
</dbReference>
<evidence type="ECO:0000313" key="2">
    <source>
        <dbReference type="EMBL" id="KAG8090032.1"/>
    </source>
</evidence>
<dbReference type="Pfam" id="PF25895">
    <property type="entry name" value="WHD_plant_disease"/>
    <property type="match status" value="1"/>
</dbReference>
<protein>
    <recommendedName>
        <fullName evidence="1">AAA+ ATPase domain-containing protein</fullName>
    </recommendedName>
</protein>
<dbReference type="InterPro" id="IPR058874">
    <property type="entry name" value="WHD_plant"/>
</dbReference>
<dbReference type="GO" id="GO:0000725">
    <property type="term" value="P:recombinational repair"/>
    <property type="evidence" value="ECO:0007669"/>
    <property type="project" value="TreeGrafter"/>
</dbReference>
<dbReference type="Pfam" id="PF00931">
    <property type="entry name" value="NB-ARC"/>
    <property type="match status" value="1"/>
</dbReference>
<keyword evidence="3" id="KW-1185">Reference proteome</keyword>
<gene>
    <name evidence="2" type="ORF">GUJ93_ZPchr0011g28540</name>
</gene>
<dbReference type="SMART" id="SM00382">
    <property type="entry name" value="AAA"/>
    <property type="match status" value="1"/>
</dbReference>
<dbReference type="EMBL" id="JAAALK010000081">
    <property type="protein sequence ID" value="KAG8090032.1"/>
    <property type="molecule type" value="Genomic_DNA"/>
</dbReference>
<reference evidence="2" key="1">
    <citation type="journal article" date="2021" name="bioRxiv">
        <title>Whole Genome Assembly and Annotation of Northern Wild Rice, Zizania palustris L., Supports a Whole Genome Duplication in the Zizania Genus.</title>
        <authorList>
            <person name="Haas M."/>
            <person name="Kono T."/>
            <person name="Macchietto M."/>
            <person name="Millas R."/>
            <person name="McGilp L."/>
            <person name="Shao M."/>
            <person name="Duquette J."/>
            <person name="Hirsch C.N."/>
            <person name="Kimball J."/>
        </authorList>
    </citation>
    <scope>NUCLEOTIDE SEQUENCE</scope>
    <source>
        <tissue evidence="2">Fresh leaf tissue</tissue>
    </source>
</reference>
<proteinExistence type="predicted"/>
<reference evidence="2" key="2">
    <citation type="submission" date="2021-02" db="EMBL/GenBank/DDBJ databases">
        <authorList>
            <person name="Kimball J.A."/>
            <person name="Haas M.W."/>
            <person name="Macchietto M."/>
            <person name="Kono T."/>
            <person name="Duquette J."/>
            <person name="Shao M."/>
        </authorList>
    </citation>
    <scope>NUCLEOTIDE SEQUENCE</scope>
    <source>
        <tissue evidence="2">Fresh leaf tissue</tissue>
    </source>
</reference>
<dbReference type="InterPro" id="IPR002182">
    <property type="entry name" value="NB-ARC"/>
</dbReference>
<sequence>MAAAWGGRRGARGFSAAAAGAGASSSDEIRILDEPAREIPRWLAGFAALGMEEEDGGYGGVVVEEEEAMPAPMVRALGCDVYVGYGGGVAVERFVAWMRAEMEMLGVPCVVADRRRCRDAPAHAAACAAMDVAVVGVVLVTPGSLSNPYCVEEIRMFVERGKLLPVLVGLCRADCNAEDIVQKSGDLWERFGGHLWKLYDGAEKDWREAVDALSKAEIAVEVDAGNQRNRLIDLLEILTSRLGRRAMTEAVRSWRAAAYPELPFLRNAGFVGRERELLDLEAVLLGGARSRGKRPMHMAEVDAYGETAFLNGVVCISGPSGAGKTELVLEFAHRHAQDYKKVLWVRGEARYLRFGYLKLADQLGLAVGDDLSIVAAAAPSRKRWIFHGIESDSIAKIRKELTREIPYLLVIDNLESETDWWDSRPVQELLPSACERSHVIVTTRLNRLQRIRTFMLPNLTVPEAMRLMKGMRAYGSQDTLVLRDIEKNFRSVPLGLALVGAILSSELAVSPSQLRQAMYDAPYRAPTWEEKDEPALRDNPGLVQLIDACFALLDEEKAGLGTAAAKMLETSGFFAPAPIPVALLAVASGGGGADGERLWKRMMRSLHISCASAREPSNSSGRRSAEPEALEALLRIGIARRCTQAGCVSVHRVFRLFSLKVGSSQAGLCTIRAIAARASVKEHADHVWEACLSLFKLAPAVAVELPTQELGQFVTRLVVPLAAHGAAAYSSYGAVLDLLAEATDAVRAEEERYVAAPSRRSGGDLDPIVYHEIVRSRAELLKLRAKLMLRGGEYALAENHCMTAIGILEVVSGEDGPETDAANEILDQILKVQLDN</sequence>
<dbReference type="AlphaFoldDB" id="A0A8J5WKF1"/>
<dbReference type="PANTHER" id="PTHR32472">
    <property type="entry name" value="DNA REPAIR PROTEIN RADA"/>
    <property type="match status" value="1"/>
</dbReference>
<feature type="domain" description="AAA+ ATPase" evidence="1">
    <location>
        <begin position="310"/>
        <end position="466"/>
    </location>
</feature>
<evidence type="ECO:0000313" key="3">
    <source>
        <dbReference type="Proteomes" id="UP000729402"/>
    </source>
</evidence>